<dbReference type="GeneID" id="80888762"/>
<evidence type="ECO:0000313" key="2">
    <source>
        <dbReference type="Proteomes" id="UP001144673"/>
    </source>
</evidence>
<evidence type="ECO:0008006" key="3">
    <source>
        <dbReference type="Google" id="ProtNLM"/>
    </source>
</evidence>
<dbReference type="Proteomes" id="UP001144673">
    <property type="component" value="Chromosome 3"/>
</dbReference>
<dbReference type="AlphaFoldDB" id="A0A9W8Q6N7"/>
<dbReference type="SUPFAM" id="SSF56399">
    <property type="entry name" value="ADP-ribosylation"/>
    <property type="match status" value="1"/>
</dbReference>
<organism evidence="1 2">
    <name type="scientific">Akanthomyces muscarius</name>
    <name type="common">Entomopathogenic fungus</name>
    <name type="synonym">Lecanicillium muscarium</name>
    <dbReference type="NCBI Taxonomy" id="2231603"/>
    <lineage>
        <taxon>Eukaryota</taxon>
        <taxon>Fungi</taxon>
        <taxon>Dikarya</taxon>
        <taxon>Ascomycota</taxon>
        <taxon>Pezizomycotina</taxon>
        <taxon>Sordariomycetes</taxon>
        <taxon>Hypocreomycetidae</taxon>
        <taxon>Hypocreales</taxon>
        <taxon>Cordycipitaceae</taxon>
        <taxon>Akanthomyces</taxon>
    </lineage>
</organism>
<gene>
    <name evidence="1" type="ORF">LMH87_001603</name>
</gene>
<name>A0A9W8Q6N7_AKAMU</name>
<accession>A0A9W8Q6N7</accession>
<dbReference type="KEGG" id="amus:LMH87_001603"/>
<protein>
    <recommendedName>
        <fullName evidence="3">PARP catalytic domain-containing protein</fullName>
    </recommendedName>
</protein>
<evidence type="ECO:0000313" key="1">
    <source>
        <dbReference type="EMBL" id="KAJ4147050.1"/>
    </source>
</evidence>
<sequence>MGSTLDSFLESLKPPSLESWSGQYDDNEGHDTHWEFDFAHIRLSLTLSHLIASDTYLITDVTVRDTNAAVRRRDLDPIRQDVRAIFCSPHAAAPVRPMETYITILQALERIAAHEAPGRAVDSDEEASGGHTATRGWDAGCIDTWDEVLANPYGVDVSTIKDTAHHLLGRTPEQLVAGISDEFRIVHMESVVRPDLLQRFMHYQRSLQEQLQQSAEQHNLHKWMPPGRDRVRGASRRDDIVKAMIRPCVTFHGTSIHSVPSIIRHGFVKPGRLVGDKVVASPRSGIAFNDRGIYSSPSVGYALSYASPGHGLEQQCVATPLGSLPSLRLFVCATILGRTYTPSEQQHQWWYSRNKPLPDVHGPLAEGFDAHFDGGYEYIVHHEAAMLPCYVIHLDLGSDAARRAVELAQTDPAVYQAQVYAARVRRLHPKLVAAREAAMAPGDRRRAKEARKAAALKWFSCGYGPASGTRFKVEEIGEASDDEEEYGEWQKDKHAYLATDKEGIWLEAQGSETHAVFGEDDETGKKEHQVNVVEGVLVGK</sequence>
<reference evidence="1" key="1">
    <citation type="journal article" date="2023" name="Access Microbiol">
        <title>De-novo genome assembly for Akanthomyces muscarius, a biocontrol agent of insect agricultural pests.</title>
        <authorList>
            <person name="Erdos Z."/>
            <person name="Studholme D.J."/>
            <person name="Raymond B."/>
            <person name="Sharma M."/>
        </authorList>
    </citation>
    <scope>NUCLEOTIDE SEQUENCE</scope>
    <source>
        <strain evidence="1">Ve6</strain>
    </source>
</reference>
<dbReference type="Gene3D" id="3.90.228.10">
    <property type="match status" value="1"/>
</dbReference>
<proteinExistence type="predicted"/>
<keyword evidence="2" id="KW-1185">Reference proteome</keyword>
<dbReference type="EMBL" id="JAJHUN010000010">
    <property type="protein sequence ID" value="KAJ4147050.1"/>
    <property type="molecule type" value="Genomic_DNA"/>
</dbReference>
<comment type="caution">
    <text evidence="1">The sequence shown here is derived from an EMBL/GenBank/DDBJ whole genome shotgun (WGS) entry which is preliminary data.</text>
</comment>
<dbReference type="RefSeq" id="XP_056049991.1">
    <property type="nucleotide sequence ID" value="XM_056192900.1"/>
</dbReference>